<keyword evidence="11" id="KW-1185">Reference proteome</keyword>
<comment type="caution">
    <text evidence="10">The sequence shown here is derived from an EMBL/GenBank/DDBJ whole genome shotgun (WGS) entry which is preliminary data.</text>
</comment>
<proteinExistence type="predicted"/>
<evidence type="ECO:0000256" key="1">
    <source>
        <dbReference type="ARBA" id="ARBA00022512"/>
    </source>
</evidence>
<keyword evidence="7" id="KW-0812">Transmembrane</keyword>
<evidence type="ECO:0000256" key="6">
    <source>
        <dbReference type="SAM" id="MobiDB-lite"/>
    </source>
</evidence>
<sequence length="672" mass="73388">MKKFTYQTVSKTALFTLFVPFLLTSTVALAEEGVPTTVESTVETTVAIEPNALQVANASLSINVNEEQLIQVTVLPENAENKQVSWASANEQIAKVTDGRVQGLKAGTTTITAKTVNGLEQKISVTVTDPVIEVTDSGDSGIRLAGLTSVLPQAATLKVAVMQQETEIYQKIKEETKGDIRLYDIQLVNQSGEVQPTGTVTVYIPVPKKFNQERVELYTYDAQTKQVKAVKGKVEKNFYVFETTHFSYYALVETLDTQILTDGINQATALAKDQYTPTSWAALTTTLTTAQDVVVNAQEQADIDAAVKNLTQAMDNLVATPDKKALEQAITQAKKAKQTDYEATSWQAFQEKLTQATTVFDNADATKEEVATAVEQLTKAQKELQTVQAKVDKSQLSAAIKKAEALTSKEYTEKSWQAVETALAKAKEVATSDATQAAVDDATKALTTAIDKLEKQSETPAVDKQKLAEAIKKAEKLAKEHYTGETWKVFAEKLAAAKKIIDQADVVQQKVDDALTELTKAKEALIAKADKETLGKLIDQALKLKAIDFDMKSWDAFKNSLAEAQGVFNNAKATAQEIADGIKKLEADIAALKAARNTSTRNNFTRNTTTNTTRRNSSFTLPKRTNTTYPTSTRKTSLLPRTGEQFSDYLPIVGGVIVIAGLVIFIKRRKTN</sequence>
<dbReference type="AlphaFoldDB" id="S0JHT0"/>
<dbReference type="eggNOG" id="COG1409">
    <property type="taxonomic scope" value="Bacteria"/>
</dbReference>
<dbReference type="EMBL" id="AHYT01000009">
    <property type="protein sequence ID" value="EOT28095.1"/>
    <property type="molecule type" value="Genomic_DNA"/>
</dbReference>
<dbReference type="OrthoDB" id="2186705at2"/>
<dbReference type="InterPro" id="IPR003343">
    <property type="entry name" value="Big_2"/>
</dbReference>
<dbReference type="eggNOG" id="COG1196">
    <property type="taxonomic scope" value="Bacteria"/>
</dbReference>
<feature type="chain" id="PRO_5004498423" description="Gram-positive cocci surface proteins LPxTG domain-containing protein" evidence="8">
    <location>
        <begin position="31"/>
        <end position="672"/>
    </location>
</feature>
<dbReference type="Gene3D" id="1.20.1270.70">
    <property type="entry name" value="Designed single chain three-helix bundle"/>
    <property type="match status" value="3"/>
</dbReference>
<feature type="region of interest" description="Disordered" evidence="6">
    <location>
        <begin position="602"/>
        <end position="636"/>
    </location>
</feature>
<reference evidence="10 11" key="1">
    <citation type="submission" date="2013-03" db="EMBL/GenBank/DDBJ databases">
        <title>The Genome Sequence of Enterococcus saccharolyticus ATCC_43076 (Illumina only assembly).</title>
        <authorList>
            <consortium name="The Broad Institute Genomics Platform"/>
            <consortium name="The Broad Institute Genome Sequencing Center for Infectious Disease"/>
            <person name="Earl A."/>
            <person name="Russ C."/>
            <person name="Gilmore M."/>
            <person name="Surin D."/>
            <person name="Walker B."/>
            <person name="Young S."/>
            <person name="Zeng Q."/>
            <person name="Gargeya S."/>
            <person name="Fitzgerald M."/>
            <person name="Haas B."/>
            <person name="Abouelleil A."/>
            <person name="Allen A.W."/>
            <person name="Alvarado L."/>
            <person name="Arachchi H.M."/>
            <person name="Berlin A.M."/>
            <person name="Chapman S.B."/>
            <person name="Gainer-Dewar J."/>
            <person name="Goldberg J."/>
            <person name="Griggs A."/>
            <person name="Gujja S."/>
            <person name="Hansen M."/>
            <person name="Howarth C."/>
            <person name="Imamovic A."/>
            <person name="Ireland A."/>
            <person name="Larimer J."/>
            <person name="McCowan C."/>
            <person name="Murphy C."/>
            <person name="Pearson M."/>
            <person name="Poon T.W."/>
            <person name="Priest M."/>
            <person name="Roberts A."/>
            <person name="Saif S."/>
            <person name="Shea T."/>
            <person name="Sisk P."/>
            <person name="Sykes S."/>
            <person name="Wortman J."/>
            <person name="Nusbaum C."/>
            <person name="Birren B."/>
        </authorList>
    </citation>
    <scope>NUCLEOTIDE SEQUENCE [LARGE SCALE GENOMIC DNA]</scope>
    <source>
        <strain evidence="10 11">ATCC 43076</strain>
    </source>
</reference>
<keyword evidence="5" id="KW-0175">Coiled coil</keyword>
<dbReference type="PROSITE" id="PS50847">
    <property type="entry name" value="GRAM_POS_ANCHORING"/>
    <property type="match status" value="1"/>
</dbReference>
<feature type="compositionally biased region" description="Low complexity" evidence="6">
    <location>
        <begin position="602"/>
        <end position="620"/>
    </location>
</feature>
<dbReference type="InterPro" id="IPR008964">
    <property type="entry name" value="Invasin/intimin_cell_adhesion"/>
</dbReference>
<evidence type="ECO:0000313" key="11">
    <source>
        <dbReference type="Proteomes" id="UP000014136"/>
    </source>
</evidence>
<dbReference type="PATRIC" id="fig|1139996.3.peg.1980"/>
<evidence type="ECO:0000256" key="4">
    <source>
        <dbReference type="ARBA" id="ARBA00023088"/>
    </source>
</evidence>
<dbReference type="Gene3D" id="2.60.40.1080">
    <property type="match status" value="1"/>
</dbReference>
<feature type="transmembrane region" description="Helical" evidence="7">
    <location>
        <begin position="649"/>
        <end position="666"/>
    </location>
</feature>
<feature type="coiled-coil region" evidence="5">
    <location>
        <begin position="363"/>
        <end position="397"/>
    </location>
</feature>
<name>S0JHT0_9ENTE</name>
<dbReference type="Pfam" id="PF00746">
    <property type="entry name" value="Gram_pos_anchor"/>
    <property type="match status" value="1"/>
</dbReference>
<protein>
    <recommendedName>
        <fullName evidence="9">Gram-positive cocci surface proteins LPxTG domain-containing protein</fullName>
    </recommendedName>
</protein>
<dbReference type="SMART" id="SM00635">
    <property type="entry name" value="BID_2"/>
    <property type="match status" value="1"/>
</dbReference>
<keyword evidence="4" id="KW-0572">Peptidoglycan-anchor</keyword>
<keyword evidence="7" id="KW-0472">Membrane</keyword>
<feature type="coiled-coil region" evidence="5">
    <location>
        <begin position="575"/>
        <end position="602"/>
    </location>
</feature>
<accession>S0JHT0</accession>
<dbReference type="InterPro" id="IPR019931">
    <property type="entry name" value="LPXTG_anchor"/>
</dbReference>
<keyword evidence="2" id="KW-0964">Secreted</keyword>
<dbReference type="HOGENOM" id="CLU_408685_0_0_9"/>
<dbReference type="Pfam" id="PF07554">
    <property type="entry name" value="FIVAR"/>
    <property type="match status" value="5"/>
</dbReference>
<dbReference type="NCBIfam" id="TIGR01167">
    <property type="entry name" value="LPXTG_anchor"/>
    <property type="match status" value="1"/>
</dbReference>
<dbReference type="SUPFAM" id="SSF49373">
    <property type="entry name" value="Invasin/intimin cell-adhesion fragments"/>
    <property type="match status" value="1"/>
</dbReference>
<dbReference type="Proteomes" id="UP000014136">
    <property type="component" value="Unassembled WGS sequence"/>
</dbReference>
<evidence type="ECO:0000256" key="7">
    <source>
        <dbReference type="SAM" id="Phobius"/>
    </source>
</evidence>
<feature type="domain" description="Gram-positive cocci surface proteins LPxTG" evidence="9">
    <location>
        <begin position="639"/>
        <end position="672"/>
    </location>
</feature>
<gene>
    <name evidence="10" type="ORF">OMQ_02010</name>
</gene>
<dbReference type="Pfam" id="PF02368">
    <property type="entry name" value="Big_2"/>
    <property type="match status" value="1"/>
</dbReference>
<dbReference type="STRING" id="41997.RV16_GL001002"/>
<keyword evidence="7" id="KW-1133">Transmembrane helix</keyword>
<keyword evidence="3 8" id="KW-0732">Signal</keyword>
<evidence type="ECO:0000256" key="2">
    <source>
        <dbReference type="ARBA" id="ARBA00022525"/>
    </source>
</evidence>
<evidence type="ECO:0000259" key="9">
    <source>
        <dbReference type="PROSITE" id="PS50847"/>
    </source>
</evidence>
<organism evidence="10 11">
    <name type="scientific">Enterococcus saccharolyticus subsp. saccharolyticus ATCC 43076</name>
    <dbReference type="NCBI Taxonomy" id="1139996"/>
    <lineage>
        <taxon>Bacteria</taxon>
        <taxon>Bacillati</taxon>
        <taxon>Bacillota</taxon>
        <taxon>Bacilli</taxon>
        <taxon>Lactobacillales</taxon>
        <taxon>Enterococcaceae</taxon>
        <taxon>Enterococcus</taxon>
    </lineage>
</organism>
<evidence type="ECO:0000256" key="3">
    <source>
        <dbReference type="ARBA" id="ARBA00022729"/>
    </source>
</evidence>
<keyword evidence="1" id="KW-0134">Cell wall</keyword>
<evidence type="ECO:0000256" key="5">
    <source>
        <dbReference type="SAM" id="Coils"/>
    </source>
</evidence>
<evidence type="ECO:0000313" key="10">
    <source>
        <dbReference type="EMBL" id="EOT28095.1"/>
    </source>
</evidence>
<evidence type="ECO:0000256" key="8">
    <source>
        <dbReference type="SAM" id="SignalP"/>
    </source>
</evidence>
<feature type="signal peptide" evidence="8">
    <location>
        <begin position="1"/>
        <end position="30"/>
    </location>
</feature>
<dbReference type="RefSeq" id="WP_016175779.1">
    <property type="nucleotide sequence ID" value="NZ_KE136389.1"/>
</dbReference>
<feature type="compositionally biased region" description="Polar residues" evidence="6">
    <location>
        <begin position="623"/>
        <end position="636"/>
    </location>
</feature>
<dbReference type="Gene3D" id="1.20.1270.90">
    <property type="entry name" value="AF1782-like"/>
    <property type="match status" value="2"/>
</dbReference>